<proteinExistence type="predicted"/>
<dbReference type="PATRIC" id="fig|1326980.8.peg.800"/>
<dbReference type="EMBL" id="JZWS01000002">
    <property type="protein sequence ID" value="KJR79660.1"/>
    <property type="molecule type" value="Genomic_DNA"/>
</dbReference>
<protein>
    <submittedName>
        <fullName evidence="1">Uncharacterized protein</fullName>
    </submittedName>
</protein>
<reference evidence="1" key="1">
    <citation type="submission" date="2015-03" db="EMBL/GenBank/DDBJ databases">
        <title>Metagenome Sequencing of an Archaeal-Dominated Microbial Community from a Hot Spring at the Los Azufres Geothermal Field, Mexico.</title>
        <authorList>
            <person name="Servin-Garciduenas L.E."/>
            <person name="Martinez-Romero E."/>
        </authorList>
    </citation>
    <scope>NUCLEOTIDE SEQUENCE [LARGE SCALE GENOMIC DNA]</scope>
    <source>
        <strain evidence="1">AZ1-454</strain>
    </source>
</reference>
<evidence type="ECO:0000313" key="1">
    <source>
        <dbReference type="EMBL" id="KJR79660.1"/>
    </source>
</evidence>
<dbReference type="InterPro" id="IPR053658">
    <property type="entry name" value="Cdv_Coordination_Protein"/>
</dbReference>
<dbReference type="NCBIfam" id="NF041009">
    <property type="entry name" value="cell_div_CdvB3"/>
    <property type="match status" value="1"/>
</dbReference>
<evidence type="ECO:0000313" key="2">
    <source>
        <dbReference type="EMBL" id="MCL7343097.1"/>
    </source>
</evidence>
<name>A0A0F2LT11_9CREN</name>
<dbReference type="AlphaFoldDB" id="A0A0F2LT11"/>
<organism evidence="1">
    <name type="scientific">Candidatus Aramenus sulfurataquae</name>
    <dbReference type="NCBI Taxonomy" id="1326980"/>
    <lineage>
        <taxon>Archaea</taxon>
        <taxon>Thermoproteota</taxon>
        <taxon>Thermoprotei</taxon>
        <taxon>Sulfolobales</taxon>
        <taxon>Sulfolobaceae</taxon>
        <taxon>Candidatus Aramenus</taxon>
    </lineage>
</organism>
<comment type="caution">
    <text evidence="1">The sequence shown here is derived from an EMBL/GenBank/DDBJ whole genome shotgun (WGS) entry which is preliminary data.</text>
</comment>
<dbReference type="EMBL" id="JZWS02000001">
    <property type="protein sequence ID" value="MCL7343097.1"/>
    <property type="molecule type" value="Genomic_DNA"/>
</dbReference>
<accession>A0A0F2LT11</accession>
<gene>
    <name evidence="2" type="ORF">TQ35_000720</name>
    <name evidence="1" type="ORF">TQ35_00670</name>
</gene>
<reference evidence="2" key="2">
    <citation type="submission" date="2022-05" db="EMBL/GenBank/DDBJ databases">
        <title>Metagenome Sequencing of an Archaeal-Dominated Microbial Community from a Hot Spring at the Los Azufres Geothermal Field, Mexico.</title>
        <authorList>
            <person name="Marin-Paredes R."/>
            <person name="Martinez-Romero E."/>
            <person name="Servin-Garciduenas L.E."/>
        </authorList>
    </citation>
    <scope>NUCLEOTIDE SEQUENCE</scope>
    <source>
        <strain evidence="2">AZ1-454</strain>
    </source>
</reference>
<sequence>MKKNLAELLTEVRVARNKLRLWRSRISSKVEQYRSLSIKNATRFSVLAEQYAKESEQLEKISEYLEKLDVLLELLEVKIETVMTVGKVVNDAPAVVEALKLFKGITPSLSAEFSLAIDTIYTDFYTSIDIPQEVKIRSTNEAKKVLEEVDSIVKMREEGVKA</sequence>